<dbReference type="EMBL" id="PUHQ01000056">
    <property type="protein sequence ID" value="KAG0659224.1"/>
    <property type="molecule type" value="Genomic_DNA"/>
</dbReference>
<dbReference type="PANTHER" id="PTHR23511:SF3">
    <property type="entry name" value="MAJOR FACILITATOR SUPERFAMILY (MFS) PROFILE DOMAIN-CONTAINING PROTEIN"/>
    <property type="match status" value="1"/>
</dbReference>
<evidence type="ECO:0000256" key="3">
    <source>
        <dbReference type="ARBA" id="ARBA00022692"/>
    </source>
</evidence>
<dbReference type="InterPro" id="IPR036259">
    <property type="entry name" value="MFS_trans_sf"/>
</dbReference>
<evidence type="ECO:0000313" key="9">
    <source>
        <dbReference type="EMBL" id="KAG0659224.1"/>
    </source>
</evidence>
<feature type="transmembrane region" description="Helical" evidence="7">
    <location>
        <begin position="134"/>
        <end position="153"/>
    </location>
</feature>
<evidence type="ECO:0000256" key="1">
    <source>
        <dbReference type="ARBA" id="ARBA00004141"/>
    </source>
</evidence>
<proteinExistence type="predicted"/>
<feature type="transmembrane region" description="Helical" evidence="7">
    <location>
        <begin position="184"/>
        <end position="206"/>
    </location>
</feature>
<keyword evidence="5 7" id="KW-0472">Membrane</keyword>
<feature type="transmembrane region" description="Helical" evidence="7">
    <location>
        <begin position="271"/>
        <end position="290"/>
    </location>
</feature>
<dbReference type="Gene3D" id="1.20.1250.20">
    <property type="entry name" value="MFS general substrate transporter like domains"/>
    <property type="match status" value="1"/>
</dbReference>
<dbReference type="Pfam" id="PF07690">
    <property type="entry name" value="MFS_1"/>
    <property type="match status" value="1"/>
</dbReference>
<feature type="transmembrane region" description="Helical" evidence="7">
    <location>
        <begin position="464"/>
        <end position="486"/>
    </location>
</feature>
<evidence type="ECO:0000256" key="7">
    <source>
        <dbReference type="SAM" id="Phobius"/>
    </source>
</evidence>
<protein>
    <recommendedName>
        <fullName evidence="8">Major facilitator superfamily (MFS) profile domain-containing protein</fullName>
    </recommendedName>
</protein>
<dbReference type="GO" id="GO:0022857">
    <property type="term" value="F:transmembrane transporter activity"/>
    <property type="evidence" value="ECO:0007669"/>
    <property type="project" value="InterPro"/>
</dbReference>
<feature type="transmembrane region" description="Helical" evidence="7">
    <location>
        <begin position="218"/>
        <end position="241"/>
    </location>
</feature>
<evidence type="ECO:0000259" key="8">
    <source>
        <dbReference type="PROSITE" id="PS50850"/>
    </source>
</evidence>
<keyword evidence="4 7" id="KW-1133">Transmembrane helix</keyword>
<keyword evidence="3 7" id="KW-0812">Transmembrane</keyword>
<dbReference type="AlphaFoldDB" id="A0A9P7B5I9"/>
<evidence type="ECO:0000256" key="5">
    <source>
        <dbReference type="ARBA" id="ARBA00023136"/>
    </source>
</evidence>
<dbReference type="Proteomes" id="UP000777482">
    <property type="component" value="Unassembled WGS sequence"/>
</dbReference>
<feature type="transmembrane region" description="Helical" evidence="7">
    <location>
        <begin position="93"/>
        <end position="114"/>
    </location>
</feature>
<dbReference type="InterPro" id="IPR011701">
    <property type="entry name" value="MFS"/>
</dbReference>
<dbReference type="GO" id="GO:0016020">
    <property type="term" value="C:membrane"/>
    <property type="evidence" value="ECO:0007669"/>
    <property type="project" value="UniProtKB-SubCell"/>
</dbReference>
<evidence type="ECO:0000313" key="10">
    <source>
        <dbReference type="Proteomes" id="UP000777482"/>
    </source>
</evidence>
<keyword evidence="2" id="KW-0813">Transport</keyword>
<comment type="subcellular location">
    <subcellularLocation>
        <location evidence="1">Membrane</location>
        <topology evidence="1">Multi-pass membrane protein</topology>
    </subcellularLocation>
</comment>
<gene>
    <name evidence="9" type="ORF">C6P46_005277</name>
</gene>
<name>A0A9P7B5I9_RHOMI</name>
<dbReference type="PROSITE" id="PS50850">
    <property type="entry name" value="MFS"/>
    <property type="match status" value="1"/>
</dbReference>
<keyword evidence="10" id="KW-1185">Reference proteome</keyword>
<organism evidence="9 10">
    <name type="scientific">Rhodotorula mucilaginosa</name>
    <name type="common">Yeast</name>
    <name type="synonym">Rhodotorula rubra</name>
    <dbReference type="NCBI Taxonomy" id="5537"/>
    <lineage>
        <taxon>Eukaryota</taxon>
        <taxon>Fungi</taxon>
        <taxon>Dikarya</taxon>
        <taxon>Basidiomycota</taxon>
        <taxon>Pucciniomycotina</taxon>
        <taxon>Microbotryomycetes</taxon>
        <taxon>Sporidiobolales</taxon>
        <taxon>Sporidiobolaceae</taxon>
        <taxon>Rhodotorula</taxon>
    </lineage>
</organism>
<dbReference type="SUPFAM" id="SSF103473">
    <property type="entry name" value="MFS general substrate transporter"/>
    <property type="match status" value="1"/>
</dbReference>
<sequence>MTVPATLSPEQKDTALTDSPMLAPSEINDVDAKASTSESDLRHLEDLKVSDDELFGDLTYNQLSLYEKKSVLINREFDRMNAVSRFGMGRYQWCIFFLCGFGYFLDLCWAQVFGLVAGQIQQELDVPNNKIGNLSVLFSAGMTVGALFWGLAVDIIGRRWAFNLTCLISSVFGLIFAAPSNFDALCFLTFCIGLGVGGNIPIDATITLEFLPNNRRFLLCALSTFQPIGVVVASLIAWGLVPNYACDTALPSCKTGETPCCGRSDNMGWRYTIICIGALTLAIFIARFVIFKFYESPKFLLAKGRDEEAVDVLYKIAAFNKQPPPQLTIDDFRLLDKEYSESRSIHSDEPLHEGAKELNTKQLTKSRLRQLVGQFKHLKGLFSSKRAIWISVSLWIAYMALFWSFSVAGGYIPLILRQKGIDTSQTLNQTYIGYIEVYTPGISATILGAFLMEIPKLGRRWAMVASAALMGTSFFLYATVSSFAGYNGISLLEYWAQSPPTVSLQTLTTPYTSKPEIFPAPYRGSGSGIASTLGRLSGTVAPRAAGTFFNPRSNGVLYMAGGAAFVSMIAVGCVPYETKGRHTF</sequence>
<comment type="caution">
    <text evidence="9">The sequence shown here is derived from an EMBL/GenBank/DDBJ whole genome shotgun (WGS) entry which is preliminary data.</text>
</comment>
<evidence type="ECO:0000256" key="2">
    <source>
        <dbReference type="ARBA" id="ARBA00022448"/>
    </source>
</evidence>
<evidence type="ECO:0000256" key="4">
    <source>
        <dbReference type="ARBA" id="ARBA00022989"/>
    </source>
</evidence>
<feature type="transmembrane region" description="Helical" evidence="7">
    <location>
        <begin position="556"/>
        <end position="576"/>
    </location>
</feature>
<feature type="transmembrane region" description="Helical" evidence="7">
    <location>
        <begin position="431"/>
        <end position="452"/>
    </location>
</feature>
<reference evidence="9 10" key="1">
    <citation type="submission" date="2020-11" db="EMBL/GenBank/DDBJ databases">
        <title>Kefir isolates.</title>
        <authorList>
            <person name="Marcisauskas S."/>
            <person name="Kim Y."/>
            <person name="Blasche S."/>
        </authorList>
    </citation>
    <scope>NUCLEOTIDE SEQUENCE [LARGE SCALE GENOMIC DNA]</scope>
    <source>
        <strain evidence="9 10">KR</strain>
    </source>
</reference>
<feature type="transmembrane region" description="Helical" evidence="7">
    <location>
        <begin position="387"/>
        <end position="411"/>
    </location>
</feature>
<accession>A0A9P7B5I9</accession>
<dbReference type="InterPro" id="IPR020846">
    <property type="entry name" value="MFS_dom"/>
</dbReference>
<dbReference type="OrthoDB" id="3936150at2759"/>
<evidence type="ECO:0000256" key="6">
    <source>
        <dbReference type="SAM" id="MobiDB-lite"/>
    </source>
</evidence>
<dbReference type="CDD" id="cd17316">
    <property type="entry name" value="MFS_SV2_like"/>
    <property type="match status" value="1"/>
</dbReference>
<feature type="transmembrane region" description="Helical" evidence="7">
    <location>
        <begin position="160"/>
        <end position="178"/>
    </location>
</feature>
<feature type="domain" description="Major facilitator superfamily (MFS) profile" evidence="8">
    <location>
        <begin position="95"/>
        <end position="579"/>
    </location>
</feature>
<feature type="region of interest" description="Disordered" evidence="6">
    <location>
        <begin position="1"/>
        <end position="35"/>
    </location>
</feature>
<dbReference type="PANTHER" id="PTHR23511">
    <property type="entry name" value="SYNAPTIC VESICLE GLYCOPROTEIN 2"/>
    <property type="match status" value="1"/>
</dbReference>